<dbReference type="Gene3D" id="1.10.287.950">
    <property type="entry name" value="Methyl-accepting chemotaxis protein"/>
    <property type="match status" value="1"/>
</dbReference>
<evidence type="ECO:0000313" key="4">
    <source>
        <dbReference type="EMBL" id="MBE4909067.1"/>
    </source>
</evidence>
<dbReference type="SUPFAM" id="SSF58104">
    <property type="entry name" value="Methyl-accepting chemotaxis protein (MCP) signaling domain"/>
    <property type="match status" value="1"/>
</dbReference>
<dbReference type="PROSITE" id="PS50111">
    <property type="entry name" value="CHEMOTAXIS_TRANSDUC_2"/>
    <property type="match status" value="1"/>
</dbReference>
<keyword evidence="5" id="KW-1185">Reference proteome</keyword>
<evidence type="ECO:0000259" key="3">
    <source>
        <dbReference type="PROSITE" id="PS50111"/>
    </source>
</evidence>
<keyword evidence="1 2" id="KW-0807">Transducer</keyword>
<evidence type="ECO:0000256" key="2">
    <source>
        <dbReference type="PROSITE-ProRule" id="PRU00284"/>
    </source>
</evidence>
<name>A0ABR9QKN3_9BACI</name>
<dbReference type="EMBL" id="JADCLJ010000020">
    <property type="protein sequence ID" value="MBE4909067.1"/>
    <property type="molecule type" value="Genomic_DNA"/>
</dbReference>
<gene>
    <name evidence="4" type="ORF">IMZ08_13440</name>
</gene>
<accession>A0ABR9QKN3</accession>
<evidence type="ECO:0000256" key="1">
    <source>
        <dbReference type="ARBA" id="ARBA00023224"/>
    </source>
</evidence>
<dbReference type="InterPro" id="IPR004089">
    <property type="entry name" value="MCPsignal_dom"/>
</dbReference>
<dbReference type="Pfam" id="PF00015">
    <property type="entry name" value="MCPsignal"/>
    <property type="match status" value="1"/>
</dbReference>
<sequence length="281" mass="30944">MTISFIPEKATEQEVLSNIIKTIPIIHSMLPDIAIGVTNTEEWLVYYPSKKIDIGARPGMKINPEEPLTDCIRFNRKIEVEVPAEFFGISFTGLAAPIVIGRKVIGAVAIQMQKQNERALRNISEQIVDSLSTANNQVHNITQAASDLSLISDGLMEKSIKASKEVENTEEVLSFIKKIADQTNLLGLNASIEAARAGEKGAGFSVVANEIRKLSNETVASTEKIRKTLTNIQQSMNAISIEIEKVVKVGNNQANSTVEISNFIKEIEMMSQKLKQYADEL</sequence>
<dbReference type="PANTHER" id="PTHR32089">
    <property type="entry name" value="METHYL-ACCEPTING CHEMOTAXIS PROTEIN MCPB"/>
    <property type="match status" value="1"/>
</dbReference>
<proteinExistence type="predicted"/>
<dbReference type="PANTHER" id="PTHR32089:SF112">
    <property type="entry name" value="LYSOZYME-LIKE PROTEIN-RELATED"/>
    <property type="match status" value="1"/>
</dbReference>
<dbReference type="RefSeq" id="WP_193537271.1">
    <property type="nucleotide sequence ID" value="NZ_JADCLJ010000020.1"/>
</dbReference>
<dbReference type="Proteomes" id="UP001516662">
    <property type="component" value="Unassembled WGS sequence"/>
</dbReference>
<organism evidence="4 5">
    <name type="scientific">Litchfieldia luteola</name>
    <dbReference type="NCBI Taxonomy" id="682179"/>
    <lineage>
        <taxon>Bacteria</taxon>
        <taxon>Bacillati</taxon>
        <taxon>Bacillota</taxon>
        <taxon>Bacilli</taxon>
        <taxon>Bacillales</taxon>
        <taxon>Bacillaceae</taxon>
        <taxon>Litchfieldia</taxon>
    </lineage>
</organism>
<evidence type="ECO:0000313" key="5">
    <source>
        <dbReference type="Proteomes" id="UP001516662"/>
    </source>
</evidence>
<comment type="caution">
    <text evidence="4">The sequence shown here is derived from an EMBL/GenBank/DDBJ whole genome shotgun (WGS) entry which is preliminary data.</text>
</comment>
<reference evidence="4 5" key="1">
    <citation type="submission" date="2020-10" db="EMBL/GenBank/DDBJ databases">
        <title>Bacillus sp. HD4P25, an endophyte from a halophyte.</title>
        <authorList>
            <person name="Sun J.-Q."/>
        </authorList>
    </citation>
    <scope>NUCLEOTIDE SEQUENCE [LARGE SCALE GENOMIC DNA]</scope>
    <source>
        <strain evidence="4 5">YIM 93174</strain>
    </source>
</reference>
<feature type="domain" description="Methyl-accepting transducer" evidence="3">
    <location>
        <begin position="163"/>
        <end position="281"/>
    </location>
</feature>
<dbReference type="SMART" id="SM00283">
    <property type="entry name" value="MA"/>
    <property type="match status" value="1"/>
</dbReference>
<protein>
    <submittedName>
        <fullName evidence="4">Methyl-accepting chemotaxis protein</fullName>
    </submittedName>
</protein>